<accession>A0A225MBD7</accession>
<evidence type="ECO:0000313" key="3">
    <source>
        <dbReference type="EMBL" id="OWT56931.1"/>
    </source>
</evidence>
<protein>
    <submittedName>
        <fullName evidence="3">ABC transporter substrate-binding protein</fullName>
    </submittedName>
</protein>
<dbReference type="AlphaFoldDB" id="A0A225MBD7"/>
<dbReference type="OrthoDB" id="8678477at2"/>
<dbReference type="PROSITE" id="PS51257">
    <property type="entry name" value="PROKAR_LIPOPROTEIN"/>
    <property type="match status" value="1"/>
</dbReference>
<comment type="similarity">
    <text evidence="1">Belongs to the UPF0065 (bug) family.</text>
</comment>
<dbReference type="Proteomes" id="UP000214603">
    <property type="component" value="Unassembled WGS sequence"/>
</dbReference>
<keyword evidence="2" id="KW-0732">Signal</keyword>
<dbReference type="Gene3D" id="3.40.190.150">
    <property type="entry name" value="Bordetella uptake gene, domain 1"/>
    <property type="match status" value="1"/>
</dbReference>
<dbReference type="PANTHER" id="PTHR42928">
    <property type="entry name" value="TRICARBOXYLATE-BINDING PROTEIN"/>
    <property type="match status" value="1"/>
</dbReference>
<dbReference type="Gene3D" id="3.40.190.10">
    <property type="entry name" value="Periplasmic binding protein-like II"/>
    <property type="match status" value="1"/>
</dbReference>
<dbReference type="InterPro" id="IPR005064">
    <property type="entry name" value="BUG"/>
</dbReference>
<evidence type="ECO:0000313" key="4">
    <source>
        <dbReference type="Proteomes" id="UP000214603"/>
    </source>
</evidence>
<dbReference type="CDD" id="cd07012">
    <property type="entry name" value="PBP2_Bug_TTT"/>
    <property type="match status" value="1"/>
</dbReference>
<dbReference type="PANTHER" id="PTHR42928:SF5">
    <property type="entry name" value="BLR1237 PROTEIN"/>
    <property type="match status" value="1"/>
</dbReference>
<proteinExistence type="inferred from homology"/>
<dbReference type="RefSeq" id="WP_088604939.1">
    <property type="nucleotide sequence ID" value="NZ_NJIH01000010.1"/>
</dbReference>
<dbReference type="Pfam" id="PF03401">
    <property type="entry name" value="TctC"/>
    <property type="match status" value="1"/>
</dbReference>
<feature type="signal peptide" evidence="2">
    <location>
        <begin position="1"/>
        <end position="30"/>
    </location>
</feature>
<organism evidence="3 4">
    <name type="scientific">Candidimonas nitroreducens</name>
    <dbReference type="NCBI Taxonomy" id="683354"/>
    <lineage>
        <taxon>Bacteria</taxon>
        <taxon>Pseudomonadati</taxon>
        <taxon>Pseudomonadota</taxon>
        <taxon>Betaproteobacteria</taxon>
        <taxon>Burkholderiales</taxon>
        <taxon>Alcaligenaceae</taxon>
        <taxon>Candidimonas</taxon>
    </lineage>
</organism>
<keyword evidence="4" id="KW-1185">Reference proteome</keyword>
<dbReference type="InterPro" id="IPR006311">
    <property type="entry name" value="TAT_signal"/>
</dbReference>
<reference evidence="4" key="1">
    <citation type="submission" date="2017-06" db="EMBL/GenBank/DDBJ databases">
        <title>Herbaspirillum phytohormonus sp. nov., isolated from the root nodule of Robinia pseudoacacia in lead-zinc mine.</title>
        <authorList>
            <person name="Fan M."/>
            <person name="Lin Y."/>
        </authorList>
    </citation>
    <scope>NUCLEOTIDE SEQUENCE [LARGE SCALE GENOMIC DNA]</scope>
    <source>
        <strain evidence="4">SC-089</strain>
    </source>
</reference>
<dbReference type="SUPFAM" id="SSF53850">
    <property type="entry name" value="Periplasmic binding protein-like II"/>
    <property type="match status" value="1"/>
</dbReference>
<dbReference type="EMBL" id="NJIH01000010">
    <property type="protein sequence ID" value="OWT56931.1"/>
    <property type="molecule type" value="Genomic_DNA"/>
</dbReference>
<comment type="caution">
    <text evidence="3">The sequence shown here is derived from an EMBL/GenBank/DDBJ whole genome shotgun (WGS) entry which is preliminary data.</text>
</comment>
<evidence type="ECO:0000256" key="2">
    <source>
        <dbReference type="SAM" id="SignalP"/>
    </source>
</evidence>
<gene>
    <name evidence="3" type="ORF">CEY11_17775</name>
</gene>
<dbReference type="InterPro" id="IPR042100">
    <property type="entry name" value="Bug_dom1"/>
</dbReference>
<dbReference type="PROSITE" id="PS51318">
    <property type="entry name" value="TAT"/>
    <property type="match status" value="1"/>
</dbReference>
<feature type="chain" id="PRO_5013053303" evidence="2">
    <location>
        <begin position="31"/>
        <end position="331"/>
    </location>
</feature>
<evidence type="ECO:0000256" key="1">
    <source>
        <dbReference type="ARBA" id="ARBA00006987"/>
    </source>
</evidence>
<name>A0A225MBD7_9BURK</name>
<sequence length="331" mass="34814">MQPARRAGLRAIAVLSLGLGLGFAAATSCAAAAYPASGKPITLIVPFGAGSGTDQQARAYAQALNEEFGADVVVENKGGASGMIAAQYVARAPADGYTLMLTTNTTQAADEHLFKKLAYDPVKDFTPITLLAKGYMFLLVNPKSPYKSVSDLLAAARKAPGKLNFGSGSSSSRVAGELLKQMTGTDIVNVPYTSNPKSIVDLLGGQIDFMFADASTALPQINGGKLRALAVSGTKRLPSAPNVPTVSESGVKGYDMSYWTAAYLPKGATPELQQRLNQMFIKASASQVVKTYYTNTSAEAITTTPAELMQFQIAESKKWGDIIKKAGIKPE</sequence>
<dbReference type="PIRSF" id="PIRSF017082">
    <property type="entry name" value="YflP"/>
    <property type="match status" value="1"/>
</dbReference>